<dbReference type="GO" id="GO:0005739">
    <property type="term" value="C:mitochondrion"/>
    <property type="evidence" value="ECO:0007669"/>
    <property type="project" value="TreeGrafter"/>
</dbReference>
<evidence type="ECO:0000313" key="2">
    <source>
        <dbReference type="Proteomes" id="UP000789739"/>
    </source>
</evidence>
<name>A0A9N9B122_9GLOM</name>
<organism evidence="1 2">
    <name type="scientific">Paraglomus brasilianum</name>
    <dbReference type="NCBI Taxonomy" id="144538"/>
    <lineage>
        <taxon>Eukaryota</taxon>
        <taxon>Fungi</taxon>
        <taxon>Fungi incertae sedis</taxon>
        <taxon>Mucoromycota</taxon>
        <taxon>Glomeromycotina</taxon>
        <taxon>Glomeromycetes</taxon>
        <taxon>Paraglomerales</taxon>
        <taxon>Paraglomeraceae</taxon>
        <taxon>Paraglomus</taxon>
    </lineage>
</organism>
<accession>A0A9N9B122</accession>
<dbReference type="AlphaFoldDB" id="A0A9N9B122"/>
<keyword evidence="2" id="KW-1185">Reference proteome</keyword>
<gene>
    <name evidence="1" type="ORF">PBRASI_LOCUS5003</name>
</gene>
<dbReference type="InterPro" id="IPR052741">
    <property type="entry name" value="Mitochondrial_HTD2"/>
</dbReference>
<sequence length="293" mass="33224">MILTYSRNICRFQLSVSNKHQLRCFSNTLIRSNNIESSANIDSSLLISQWHSSISACSETSYDTITPTPIHLLNLTLDRPECEVLPTPSTPIHPNYHLAYFPPRVPERKLGFDGSFTTFVPPHPFCRRMWAGGELLFSKNPLRVGDNVKLIEKCSNVELKRSSSRKQELVFVWEDRDIYNEKGWSLKDKRGFVYRKEEEGRANSTKIVKGCLVHGPLTCTLLLDLLRDNLPADNWISEFKYRAVSPLVVNEPFRVCGKKLESVSEKGVSVYEMWAETALGGVAMKGSAIVNIN</sequence>
<dbReference type="EMBL" id="CAJVPI010000551">
    <property type="protein sequence ID" value="CAG8549370.1"/>
    <property type="molecule type" value="Genomic_DNA"/>
</dbReference>
<dbReference type="PANTHER" id="PTHR28152:SF2">
    <property type="entry name" value="N-TERMINAL OF MAOC-LIKE DEHYDRATASE DOMAIN-CONTAINING PROTEIN"/>
    <property type="match status" value="1"/>
</dbReference>
<dbReference type="PANTHER" id="PTHR28152">
    <property type="entry name" value="HYDROXYACYL-THIOESTER DEHYDRATASE TYPE 2, MITOCHONDRIAL"/>
    <property type="match status" value="1"/>
</dbReference>
<protein>
    <submittedName>
        <fullName evidence="1">8193_t:CDS:1</fullName>
    </submittedName>
</protein>
<reference evidence="1" key="1">
    <citation type="submission" date="2021-06" db="EMBL/GenBank/DDBJ databases">
        <authorList>
            <person name="Kallberg Y."/>
            <person name="Tangrot J."/>
            <person name="Rosling A."/>
        </authorList>
    </citation>
    <scope>NUCLEOTIDE SEQUENCE</scope>
    <source>
        <strain evidence="1">BR232B</strain>
    </source>
</reference>
<dbReference type="OrthoDB" id="3257538at2759"/>
<proteinExistence type="predicted"/>
<dbReference type="SUPFAM" id="SSF54637">
    <property type="entry name" value="Thioesterase/thiol ester dehydrase-isomerase"/>
    <property type="match status" value="1"/>
</dbReference>
<dbReference type="Proteomes" id="UP000789739">
    <property type="component" value="Unassembled WGS sequence"/>
</dbReference>
<dbReference type="Gene3D" id="3.10.129.10">
    <property type="entry name" value="Hotdog Thioesterase"/>
    <property type="match status" value="1"/>
</dbReference>
<dbReference type="GO" id="GO:0019171">
    <property type="term" value="F:(3R)-hydroxyacyl-[acyl-carrier-protein] dehydratase activity"/>
    <property type="evidence" value="ECO:0007669"/>
    <property type="project" value="TreeGrafter"/>
</dbReference>
<dbReference type="InterPro" id="IPR029069">
    <property type="entry name" value="HotDog_dom_sf"/>
</dbReference>
<evidence type="ECO:0000313" key="1">
    <source>
        <dbReference type="EMBL" id="CAG8549370.1"/>
    </source>
</evidence>
<comment type="caution">
    <text evidence="1">The sequence shown here is derived from an EMBL/GenBank/DDBJ whole genome shotgun (WGS) entry which is preliminary data.</text>
</comment>